<dbReference type="EMBL" id="CP094326">
    <property type="protein sequence ID" value="UNY98811.1"/>
    <property type="molecule type" value="Genomic_DNA"/>
</dbReference>
<organism evidence="2 3">
    <name type="scientific">Zhouia spongiae</name>
    <dbReference type="NCBI Taxonomy" id="2202721"/>
    <lineage>
        <taxon>Bacteria</taxon>
        <taxon>Pseudomonadati</taxon>
        <taxon>Bacteroidota</taxon>
        <taxon>Flavobacteriia</taxon>
        <taxon>Flavobacteriales</taxon>
        <taxon>Flavobacteriaceae</taxon>
        <taxon>Zhouia</taxon>
    </lineage>
</organism>
<feature type="transmembrane region" description="Helical" evidence="1">
    <location>
        <begin position="59"/>
        <end position="77"/>
    </location>
</feature>
<dbReference type="Proteomes" id="UP000829476">
    <property type="component" value="Chromosome"/>
</dbReference>
<accession>A0ABY3YMT5</accession>
<dbReference type="RefSeq" id="WP_242937217.1">
    <property type="nucleotide sequence ID" value="NZ_CP094326.1"/>
</dbReference>
<keyword evidence="3" id="KW-1185">Reference proteome</keyword>
<feature type="transmembrane region" description="Helical" evidence="1">
    <location>
        <begin position="30"/>
        <end position="47"/>
    </location>
</feature>
<name>A0ABY3YMT5_9FLAO</name>
<keyword evidence="1" id="KW-0472">Membrane</keyword>
<reference evidence="2 3" key="1">
    <citation type="journal article" date="2018" name="Int. J. Syst. Evol. Microbiol.">
        <title>Zhouia spongiae sp. nov., isolated from a marine sponge.</title>
        <authorList>
            <person name="Zhuang L."/>
            <person name="Lin B."/>
            <person name="Qin F."/>
            <person name="Luo L."/>
        </authorList>
    </citation>
    <scope>NUCLEOTIDE SEQUENCE [LARGE SCALE GENOMIC DNA]</scope>
    <source>
        <strain evidence="2 3">HN-Y44</strain>
    </source>
</reference>
<feature type="transmembrane region" description="Helical" evidence="1">
    <location>
        <begin position="6"/>
        <end position="23"/>
    </location>
</feature>
<sequence>MLRFIVHYGIHFLVPILIALIIYRRSWLKSSLILLGGIIIDIDHIWADPIFDPNRCSINYHPLHTYPFIILYTLLLFRKQTRIFGIALLIHIIADTTDCLML</sequence>
<protein>
    <submittedName>
        <fullName evidence="2">DUF6122 family protein</fullName>
    </submittedName>
</protein>
<dbReference type="Pfam" id="PF19617">
    <property type="entry name" value="DUF6122"/>
    <property type="match status" value="1"/>
</dbReference>
<gene>
    <name evidence="2" type="ORF">MQE36_00305</name>
</gene>
<evidence type="ECO:0000313" key="2">
    <source>
        <dbReference type="EMBL" id="UNY98811.1"/>
    </source>
</evidence>
<dbReference type="InterPro" id="IPR046125">
    <property type="entry name" value="DUF6122"/>
</dbReference>
<keyword evidence="1" id="KW-1133">Transmembrane helix</keyword>
<proteinExistence type="predicted"/>
<evidence type="ECO:0000256" key="1">
    <source>
        <dbReference type="SAM" id="Phobius"/>
    </source>
</evidence>
<evidence type="ECO:0000313" key="3">
    <source>
        <dbReference type="Proteomes" id="UP000829476"/>
    </source>
</evidence>
<keyword evidence="1" id="KW-0812">Transmembrane</keyword>